<comment type="caution">
    <text evidence="4">The sequence shown here is derived from an EMBL/GenBank/DDBJ whole genome shotgun (WGS) entry which is preliminary data.</text>
</comment>
<dbReference type="Pfam" id="PF25787">
    <property type="entry name" value="HTH_SB"/>
    <property type="match status" value="1"/>
</dbReference>
<dbReference type="InterPro" id="IPR009057">
    <property type="entry name" value="Homeodomain-like_sf"/>
</dbReference>
<dbReference type="SUPFAM" id="SSF46689">
    <property type="entry name" value="Homeodomain-like"/>
    <property type="match status" value="1"/>
</dbReference>
<dbReference type="EMBL" id="BMAU01021069">
    <property type="protein sequence ID" value="GFX89222.1"/>
    <property type="molecule type" value="Genomic_DNA"/>
</dbReference>
<proteinExistence type="predicted"/>
<dbReference type="GO" id="GO:0003677">
    <property type="term" value="F:DNA binding"/>
    <property type="evidence" value="ECO:0007669"/>
    <property type="project" value="InterPro"/>
</dbReference>
<feature type="domain" description="Sleeping Beauty transposase HTH" evidence="3">
    <location>
        <begin position="1"/>
        <end position="49"/>
    </location>
</feature>
<reference evidence="4" key="1">
    <citation type="submission" date="2020-08" db="EMBL/GenBank/DDBJ databases">
        <title>Multicomponent nature underlies the extraordinary mechanical properties of spider dragline silk.</title>
        <authorList>
            <person name="Kono N."/>
            <person name="Nakamura H."/>
            <person name="Mori M."/>
            <person name="Yoshida Y."/>
            <person name="Ohtoshi R."/>
            <person name="Malay A.D."/>
            <person name="Moran D.A.P."/>
            <person name="Tomita M."/>
            <person name="Numata K."/>
            <person name="Arakawa K."/>
        </authorList>
    </citation>
    <scope>NUCLEOTIDE SEQUENCE</scope>
</reference>
<dbReference type="GO" id="GO:0005634">
    <property type="term" value="C:nucleus"/>
    <property type="evidence" value="ECO:0007669"/>
    <property type="project" value="UniProtKB-SubCell"/>
</dbReference>
<gene>
    <name evidence="4" type="ORF">TNCV_1339211</name>
</gene>
<dbReference type="GO" id="GO:0006313">
    <property type="term" value="P:DNA transposition"/>
    <property type="evidence" value="ECO:0007669"/>
    <property type="project" value="InterPro"/>
</dbReference>
<evidence type="ECO:0000259" key="3">
    <source>
        <dbReference type="Pfam" id="PF25787"/>
    </source>
</evidence>
<dbReference type="InterPro" id="IPR036397">
    <property type="entry name" value="RNaseH_sf"/>
</dbReference>
<dbReference type="Proteomes" id="UP000887159">
    <property type="component" value="Unassembled WGS sequence"/>
</dbReference>
<protein>
    <recommendedName>
        <fullName evidence="6">Transposase Tc1-like domain-containing protein</fullName>
    </recommendedName>
</protein>
<name>A0A8X6UZ01_TRICX</name>
<dbReference type="AlphaFoldDB" id="A0A8X6UZ01"/>
<evidence type="ECO:0000313" key="4">
    <source>
        <dbReference type="EMBL" id="GFX89222.1"/>
    </source>
</evidence>
<dbReference type="InterPro" id="IPR057667">
    <property type="entry name" value="HTH_SB"/>
</dbReference>
<dbReference type="Pfam" id="PF01498">
    <property type="entry name" value="HTH_Tnp_Tc3_2"/>
    <property type="match status" value="1"/>
</dbReference>
<accession>A0A8X6UZ01</accession>
<evidence type="ECO:0000256" key="1">
    <source>
        <dbReference type="ARBA" id="ARBA00004123"/>
    </source>
</evidence>
<dbReference type="Gene3D" id="3.30.420.10">
    <property type="entry name" value="Ribonuclease H-like superfamily/Ribonuclease H"/>
    <property type="match status" value="1"/>
</dbReference>
<feature type="domain" description="Transposase Tc1-like" evidence="2">
    <location>
        <begin position="69"/>
        <end position="141"/>
    </location>
</feature>
<organism evidence="4 5">
    <name type="scientific">Trichonephila clavipes</name>
    <name type="common">Golden silk orbweaver</name>
    <name type="synonym">Nephila clavipes</name>
    <dbReference type="NCBI Taxonomy" id="2585209"/>
    <lineage>
        <taxon>Eukaryota</taxon>
        <taxon>Metazoa</taxon>
        <taxon>Ecdysozoa</taxon>
        <taxon>Arthropoda</taxon>
        <taxon>Chelicerata</taxon>
        <taxon>Arachnida</taxon>
        <taxon>Araneae</taxon>
        <taxon>Araneomorphae</taxon>
        <taxon>Entelegynae</taxon>
        <taxon>Araneoidea</taxon>
        <taxon>Nephilidae</taxon>
        <taxon>Trichonephila</taxon>
    </lineage>
</organism>
<evidence type="ECO:0000259" key="2">
    <source>
        <dbReference type="Pfam" id="PF01498"/>
    </source>
</evidence>
<evidence type="ECO:0000313" key="5">
    <source>
        <dbReference type="Proteomes" id="UP000887159"/>
    </source>
</evidence>
<dbReference type="Gene3D" id="1.10.10.10">
    <property type="entry name" value="Winged helix-like DNA-binding domain superfamily/Winged helix DNA-binding domain"/>
    <property type="match status" value="1"/>
</dbReference>
<keyword evidence="5" id="KW-1185">Reference proteome</keyword>
<comment type="subcellular location">
    <subcellularLocation>
        <location evidence="1">Nucleus</location>
    </subcellularLocation>
</comment>
<dbReference type="GO" id="GO:0015074">
    <property type="term" value="P:DNA integration"/>
    <property type="evidence" value="ECO:0007669"/>
    <property type="project" value="InterPro"/>
</dbReference>
<dbReference type="InterPro" id="IPR036388">
    <property type="entry name" value="WH-like_DNA-bd_sf"/>
</dbReference>
<sequence length="176" mass="20386">MSKSKELSEFDRGSIVGFHLCGKSVREIADILQKPKSTVSDVIVKWKCRSREMVEKRTGRPKILGEHSRRTLKRVVKQNRKSSLVEISQEFQSSSGISISSRTVRRELKNLGFHGRAAAHKPNITPQNAKHCLQWCRAHRHWTVDMWKTVLWSDESRFIVWQSDGCVWVDAQQTFL</sequence>
<dbReference type="InterPro" id="IPR002492">
    <property type="entry name" value="Transposase_Tc1-like"/>
</dbReference>
<evidence type="ECO:0008006" key="6">
    <source>
        <dbReference type="Google" id="ProtNLM"/>
    </source>
</evidence>